<proteinExistence type="predicted"/>
<dbReference type="RefSeq" id="WP_235714797.1">
    <property type="nucleotide sequence ID" value="NZ_BAUV01000006.1"/>
</dbReference>
<sequence>MNEWTEGETIVDFFLIRDREIKQASNGSEYANFTIQRNLHMMLARLWDITIEQKKQLVKKSIVKIEGTIITYRGQQQLNIKRIRLATEEDEVNVSELISREGVQREALWHELRLIMEEVHSPTLAEVIKTLYKRKPLRDRLTTIPASKNYHHPIMLGFWIILFILVNARCSCFLFILN</sequence>
<evidence type="ECO:0000256" key="2">
    <source>
        <dbReference type="SAM" id="Phobius"/>
    </source>
</evidence>
<name>W4QPZ0_HALA3</name>
<dbReference type="GO" id="GO:0031125">
    <property type="term" value="P:rRNA 3'-end processing"/>
    <property type="evidence" value="ECO:0007669"/>
    <property type="project" value="TreeGrafter"/>
</dbReference>
<dbReference type="PANTHER" id="PTHR37294">
    <property type="entry name" value="3'-5' EXORIBONUCLEASE YHAM"/>
    <property type="match status" value="1"/>
</dbReference>
<gene>
    <name evidence="3" type="ORF">JCM9157_1182</name>
</gene>
<dbReference type="STRING" id="1236973.JCM9157_1182"/>
<keyword evidence="2" id="KW-1133">Transmembrane helix</keyword>
<evidence type="ECO:0000313" key="4">
    <source>
        <dbReference type="Proteomes" id="UP000018896"/>
    </source>
</evidence>
<accession>W4QPZ0</accession>
<keyword evidence="2" id="KW-0812">Transmembrane</keyword>
<dbReference type="GO" id="GO:0016787">
    <property type="term" value="F:hydrolase activity"/>
    <property type="evidence" value="ECO:0007669"/>
    <property type="project" value="UniProtKB-KW"/>
</dbReference>
<reference evidence="3 4" key="1">
    <citation type="journal article" date="2014" name="Genome Announc.">
        <title>Draft Genome Sequences of Three Alkaliphilic Bacillus Strains, Bacillus wakoensis JCM 9140T, Bacillus akibai JCM 9157T, and Bacillus hemicellulosilyticus JCM 9152T.</title>
        <authorList>
            <person name="Yuki M."/>
            <person name="Oshima K."/>
            <person name="Suda W."/>
            <person name="Oshida Y."/>
            <person name="Kitamura K."/>
            <person name="Iida T."/>
            <person name="Hattori M."/>
            <person name="Ohkuma M."/>
        </authorList>
    </citation>
    <scope>NUCLEOTIDE SEQUENCE [LARGE SCALE GENOMIC DNA]</scope>
    <source>
        <strain evidence="3 4">JCM 9157</strain>
    </source>
</reference>
<evidence type="ECO:0000256" key="1">
    <source>
        <dbReference type="ARBA" id="ARBA00022801"/>
    </source>
</evidence>
<evidence type="ECO:0000313" key="3">
    <source>
        <dbReference type="EMBL" id="GAE34141.1"/>
    </source>
</evidence>
<dbReference type="InterPro" id="IPR050798">
    <property type="entry name" value="YhaM_exoribonuc/phosphodiest"/>
</dbReference>
<dbReference type="AlphaFoldDB" id="W4QPZ0"/>
<dbReference type="PANTHER" id="PTHR37294:SF1">
    <property type="entry name" value="3'-5' EXORIBONUCLEASE YHAM"/>
    <property type="match status" value="1"/>
</dbReference>
<dbReference type="CDD" id="cd04492">
    <property type="entry name" value="YhaM_OBF_like"/>
    <property type="match status" value="1"/>
</dbReference>
<dbReference type="EMBL" id="BAUV01000006">
    <property type="protein sequence ID" value="GAE34141.1"/>
    <property type="molecule type" value="Genomic_DNA"/>
</dbReference>
<keyword evidence="2" id="KW-0472">Membrane</keyword>
<organism evidence="3 4">
    <name type="scientific">Halalkalibacter akibai (strain ATCC 43226 / DSM 21942 / CIP 109018 / JCM 9157 / 1139)</name>
    <name type="common">Bacillus akibai</name>
    <dbReference type="NCBI Taxonomy" id="1236973"/>
    <lineage>
        <taxon>Bacteria</taxon>
        <taxon>Bacillati</taxon>
        <taxon>Bacillota</taxon>
        <taxon>Bacilli</taxon>
        <taxon>Bacillales</taxon>
        <taxon>Bacillaceae</taxon>
        <taxon>Halalkalibacter</taxon>
    </lineage>
</organism>
<keyword evidence="1" id="KW-0378">Hydrolase</keyword>
<feature type="transmembrane region" description="Helical" evidence="2">
    <location>
        <begin position="156"/>
        <end position="177"/>
    </location>
</feature>
<dbReference type="Proteomes" id="UP000018896">
    <property type="component" value="Unassembled WGS sequence"/>
</dbReference>
<dbReference type="eggNOG" id="COG3481">
    <property type="taxonomic scope" value="Bacteria"/>
</dbReference>
<protein>
    <submittedName>
        <fullName evidence="3">3'-&gt;5' exoribonuclease Bsu YhaM</fullName>
    </submittedName>
</protein>
<keyword evidence="4" id="KW-1185">Reference proteome</keyword>
<comment type="caution">
    <text evidence="3">The sequence shown here is derived from an EMBL/GenBank/DDBJ whole genome shotgun (WGS) entry which is preliminary data.</text>
</comment>